<dbReference type="PANTHER" id="PTHR39087:SF2">
    <property type="entry name" value="UPF0104 MEMBRANE PROTEIN MJ1595"/>
    <property type="match status" value="1"/>
</dbReference>
<feature type="transmembrane region" description="Helical" evidence="6">
    <location>
        <begin position="221"/>
        <end position="244"/>
    </location>
</feature>
<evidence type="ECO:0000256" key="3">
    <source>
        <dbReference type="ARBA" id="ARBA00022692"/>
    </source>
</evidence>
<keyword evidence="8" id="KW-1185">Reference proteome</keyword>
<dbReference type="RefSeq" id="WP_164034908.1">
    <property type="nucleotide sequence ID" value="NZ_JAAGNZ010000001.1"/>
</dbReference>
<reference evidence="7 8" key="1">
    <citation type="submission" date="2020-02" db="EMBL/GenBank/DDBJ databases">
        <title>Draft genome sequence of two Spirosoma agri KCTC 52727 and Spirosoma terrae KCTC 52035.</title>
        <authorList>
            <person name="Rojas J."/>
            <person name="Ambika Manirajan B."/>
            <person name="Ratering S."/>
            <person name="Suarez C."/>
            <person name="Schnell S."/>
        </authorList>
    </citation>
    <scope>NUCLEOTIDE SEQUENCE [LARGE SCALE GENOMIC DNA]</scope>
    <source>
        <strain evidence="7 8">KCTC 52727</strain>
    </source>
</reference>
<evidence type="ECO:0000256" key="6">
    <source>
        <dbReference type="SAM" id="Phobius"/>
    </source>
</evidence>
<dbReference type="EMBL" id="JAAGNZ010000001">
    <property type="protein sequence ID" value="NEU65588.1"/>
    <property type="molecule type" value="Genomic_DNA"/>
</dbReference>
<dbReference type="AlphaFoldDB" id="A0A6M0IBY5"/>
<feature type="transmembrane region" description="Helical" evidence="6">
    <location>
        <begin position="39"/>
        <end position="55"/>
    </location>
</feature>
<name>A0A6M0IBY5_9BACT</name>
<keyword evidence="5 6" id="KW-0472">Membrane</keyword>
<proteinExistence type="predicted"/>
<dbReference type="Proteomes" id="UP000477386">
    <property type="component" value="Unassembled WGS sequence"/>
</dbReference>
<keyword evidence="3 6" id="KW-0812">Transmembrane</keyword>
<comment type="caution">
    <text evidence="7">The sequence shown here is derived from an EMBL/GenBank/DDBJ whole genome shotgun (WGS) entry which is preliminary data.</text>
</comment>
<dbReference type="GO" id="GO:0005886">
    <property type="term" value="C:plasma membrane"/>
    <property type="evidence" value="ECO:0007669"/>
    <property type="project" value="UniProtKB-SubCell"/>
</dbReference>
<comment type="subcellular location">
    <subcellularLocation>
        <location evidence="1">Cell membrane</location>
        <topology evidence="1">Multi-pass membrane protein</topology>
    </subcellularLocation>
</comment>
<protein>
    <submittedName>
        <fullName evidence="7">Flippase-like domain-containing protein</fullName>
    </submittedName>
</protein>
<feature type="transmembrane region" description="Helical" evidence="6">
    <location>
        <begin position="164"/>
        <end position="186"/>
    </location>
</feature>
<sequence>MKRLLRRIFPIGLAILLLLYALKDTSLASIGDQFRKADYRWLLLVAFQIGLYTVVRAARWRLTLQALGYQPSLVRTTIAILAGTLASLIIPGAGELTRCGTLQRTDDIPLAQGFGSVVAERVIDLLMLGLLVGLTILVEFKRVGVYFSDLLTPLLARLAPNQPLAPLFLTAVLAGLLLLGFVGWFVQTKGFRQHTLVRKLMTIGREIGRGFMSIQRLRQPGWFVCLTVVSYVLIYLANYTLFAASTQTVTLPPAAALSVMAASSLGGLAVPTQGGVGTYHFLVSRVLMLYGMPEAESVAKATFMHAVQTGFALLLSSISFLIVPILIRQKARRLHEHSA</sequence>
<dbReference type="InterPro" id="IPR022791">
    <property type="entry name" value="L-PG_synthase/AglD"/>
</dbReference>
<organism evidence="7 8">
    <name type="scientific">Spirosoma agri</name>
    <dbReference type="NCBI Taxonomy" id="1987381"/>
    <lineage>
        <taxon>Bacteria</taxon>
        <taxon>Pseudomonadati</taxon>
        <taxon>Bacteroidota</taxon>
        <taxon>Cytophagia</taxon>
        <taxon>Cytophagales</taxon>
        <taxon>Cytophagaceae</taxon>
        <taxon>Spirosoma</taxon>
    </lineage>
</organism>
<keyword evidence="2" id="KW-1003">Cell membrane</keyword>
<evidence type="ECO:0000256" key="5">
    <source>
        <dbReference type="ARBA" id="ARBA00023136"/>
    </source>
</evidence>
<gene>
    <name evidence="7" type="ORF">GK091_01750</name>
</gene>
<feature type="transmembrane region" description="Helical" evidence="6">
    <location>
        <begin position="125"/>
        <end position="144"/>
    </location>
</feature>
<dbReference type="PANTHER" id="PTHR39087">
    <property type="entry name" value="UPF0104 MEMBRANE PROTEIN MJ1595"/>
    <property type="match status" value="1"/>
</dbReference>
<evidence type="ECO:0000256" key="1">
    <source>
        <dbReference type="ARBA" id="ARBA00004651"/>
    </source>
</evidence>
<evidence type="ECO:0000313" key="8">
    <source>
        <dbReference type="Proteomes" id="UP000477386"/>
    </source>
</evidence>
<evidence type="ECO:0000256" key="2">
    <source>
        <dbReference type="ARBA" id="ARBA00022475"/>
    </source>
</evidence>
<accession>A0A6M0IBY5</accession>
<evidence type="ECO:0000313" key="7">
    <source>
        <dbReference type="EMBL" id="NEU65588.1"/>
    </source>
</evidence>
<feature type="transmembrane region" description="Helical" evidence="6">
    <location>
        <begin position="305"/>
        <end position="327"/>
    </location>
</feature>
<dbReference type="Pfam" id="PF03706">
    <property type="entry name" value="LPG_synthase_TM"/>
    <property type="match status" value="1"/>
</dbReference>
<evidence type="ECO:0000256" key="4">
    <source>
        <dbReference type="ARBA" id="ARBA00022989"/>
    </source>
</evidence>
<keyword evidence="4 6" id="KW-1133">Transmembrane helix</keyword>